<accession>A0AAV6Z1I4</accession>
<feature type="transmembrane region" description="Helical" evidence="14">
    <location>
        <begin position="99"/>
        <end position="118"/>
    </location>
</feature>
<feature type="transmembrane region" description="Helical" evidence="14">
    <location>
        <begin position="58"/>
        <end position="79"/>
    </location>
</feature>
<dbReference type="InterPro" id="IPR000276">
    <property type="entry name" value="GPCR_Rhodpsn"/>
</dbReference>
<evidence type="ECO:0000256" key="7">
    <source>
        <dbReference type="ARBA" id="ARBA00023040"/>
    </source>
</evidence>
<evidence type="ECO:0000256" key="14">
    <source>
        <dbReference type="RuleBase" id="RU363047"/>
    </source>
</evidence>
<evidence type="ECO:0000256" key="9">
    <source>
        <dbReference type="ARBA" id="ARBA00023157"/>
    </source>
</evidence>
<dbReference type="PRINTS" id="PR00245">
    <property type="entry name" value="OLFACTORYR"/>
</dbReference>
<comment type="caution">
    <text evidence="16">The sequence shown here is derived from an EMBL/GenBank/DDBJ whole genome shotgun (WGS) entry which is preliminary data.</text>
</comment>
<evidence type="ECO:0000256" key="2">
    <source>
        <dbReference type="ARBA" id="ARBA00022475"/>
    </source>
</evidence>
<dbReference type="PROSITE" id="PS50262">
    <property type="entry name" value="G_PROTEIN_RECEP_F1_2"/>
    <property type="match status" value="1"/>
</dbReference>
<organism evidence="16 18">
    <name type="scientific">Engystomops pustulosus</name>
    <name type="common">Tungara frog</name>
    <name type="synonym">Physalaemus pustulosus</name>
    <dbReference type="NCBI Taxonomy" id="76066"/>
    <lineage>
        <taxon>Eukaryota</taxon>
        <taxon>Metazoa</taxon>
        <taxon>Chordata</taxon>
        <taxon>Craniata</taxon>
        <taxon>Vertebrata</taxon>
        <taxon>Euteleostomi</taxon>
        <taxon>Amphibia</taxon>
        <taxon>Batrachia</taxon>
        <taxon>Anura</taxon>
        <taxon>Neobatrachia</taxon>
        <taxon>Hyloidea</taxon>
        <taxon>Leptodactylidae</taxon>
        <taxon>Leiuperinae</taxon>
        <taxon>Engystomops</taxon>
    </lineage>
</organism>
<evidence type="ECO:0000256" key="12">
    <source>
        <dbReference type="ARBA" id="ARBA00023224"/>
    </source>
</evidence>
<dbReference type="InterPro" id="IPR050939">
    <property type="entry name" value="Olfactory_GPCR1"/>
</dbReference>
<evidence type="ECO:0000256" key="5">
    <source>
        <dbReference type="ARBA" id="ARBA00022725"/>
    </source>
</evidence>
<feature type="transmembrane region" description="Helical" evidence="14">
    <location>
        <begin position="240"/>
        <end position="258"/>
    </location>
</feature>
<feature type="transmembrane region" description="Helical" evidence="14">
    <location>
        <begin position="270"/>
        <end position="290"/>
    </location>
</feature>
<evidence type="ECO:0000256" key="3">
    <source>
        <dbReference type="ARBA" id="ARBA00022606"/>
    </source>
</evidence>
<evidence type="ECO:0000256" key="1">
    <source>
        <dbReference type="ARBA" id="ARBA00004651"/>
    </source>
</evidence>
<dbReference type="PROSITE" id="PS00237">
    <property type="entry name" value="G_PROTEIN_RECEP_F1_1"/>
    <property type="match status" value="1"/>
</dbReference>
<evidence type="ECO:0000256" key="8">
    <source>
        <dbReference type="ARBA" id="ARBA00023136"/>
    </source>
</evidence>
<keyword evidence="10 13" id="KW-0675">Receptor</keyword>
<evidence type="ECO:0000256" key="11">
    <source>
        <dbReference type="ARBA" id="ARBA00023180"/>
    </source>
</evidence>
<keyword evidence="12 13" id="KW-0807">Transducer</keyword>
<proteinExistence type="inferred from homology"/>
<feature type="domain" description="G-protein coupled receptors family 1 profile" evidence="15">
    <location>
        <begin position="39"/>
        <end position="288"/>
    </location>
</feature>
<evidence type="ECO:0000313" key="17">
    <source>
        <dbReference type="EMBL" id="KAG8592009.1"/>
    </source>
</evidence>
<keyword evidence="18" id="KW-1185">Reference proteome</keyword>
<keyword evidence="5 14" id="KW-0552">Olfaction</keyword>
<evidence type="ECO:0000256" key="13">
    <source>
        <dbReference type="RuleBase" id="RU000688"/>
    </source>
</evidence>
<dbReference type="Proteomes" id="UP000824782">
    <property type="component" value="Unassembled WGS sequence"/>
</dbReference>
<evidence type="ECO:0000259" key="15">
    <source>
        <dbReference type="PROSITE" id="PS50262"/>
    </source>
</evidence>
<dbReference type="Gene3D" id="1.20.1070.10">
    <property type="entry name" value="Rhodopsin 7-helix transmembrane proteins"/>
    <property type="match status" value="1"/>
</dbReference>
<comment type="similarity">
    <text evidence="13">Belongs to the G-protein coupled receptor 1 family.</text>
</comment>
<keyword evidence="7 13" id="KW-0297">G-protein coupled receptor</keyword>
<sequence length="318" mass="36449">MLYNQSISEFIIVGFTNINHFGNLIFTFLLLLFLLIVVNNIIMIFAVIFDLKLHRPKYYFIFALSVTEVGIVFTVYPTLLPLVLKGNVTISFHGCFAQMYTFHSLLITENFLLSLMALDRYIAICKALRYHMIMTLGFCKVLILFCYIIGFTLSLSLLIIVSRLPFCGPNTIQHVFCDSSPLLSLACANNDINIILEFIISSFTITLSSLSIVVTYINIMRSILKLKTSEERKKAFSTCASHLFMAIMFYGSITFMYIELQTSYSSDYDLATAIHHSVLMPLMSPLICSFRNREIANFLKKSFYKKRTYLRNLSDFST</sequence>
<dbReference type="InterPro" id="IPR000725">
    <property type="entry name" value="Olfact_rcpt"/>
</dbReference>
<keyword evidence="4 13" id="KW-0812">Transmembrane</keyword>
<keyword evidence="8 14" id="KW-0472">Membrane</keyword>
<gene>
    <name evidence="17" type="ORF">GDO81_000377</name>
    <name evidence="16" type="ORF">GDO81_024603</name>
</gene>
<dbReference type="AlphaFoldDB" id="A0AAV6Z1I4"/>
<dbReference type="FunFam" id="1.20.1070.10:FF:000015">
    <property type="entry name" value="Olfactory receptor"/>
    <property type="match status" value="1"/>
</dbReference>
<evidence type="ECO:0000256" key="6">
    <source>
        <dbReference type="ARBA" id="ARBA00022989"/>
    </source>
</evidence>
<dbReference type="PANTHER" id="PTHR24242">
    <property type="entry name" value="G-PROTEIN COUPLED RECEPTOR"/>
    <property type="match status" value="1"/>
</dbReference>
<evidence type="ECO:0000256" key="4">
    <source>
        <dbReference type="ARBA" id="ARBA00022692"/>
    </source>
</evidence>
<comment type="subcellular location">
    <subcellularLocation>
        <location evidence="1 14">Cell membrane</location>
        <topology evidence="1 14">Multi-pass membrane protein</topology>
    </subcellularLocation>
</comment>
<dbReference type="GO" id="GO:0004930">
    <property type="term" value="F:G protein-coupled receptor activity"/>
    <property type="evidence" value="ECO:0007669"/>
    <property type="project" value="UniProtKB-KW"/>
</dbReference>
<dbReference type="PANTHER" id="PTHR24242:SF227">
    <property type="entry name" value="OLFACTORY RECEPTOR"/>
    <property type="match status" value="1"/>
</dbReference>
<keyword evidence="3 14" id="KW-0716">Sensory transduction</keyword>
<dbReference type="SUPFAM" id="SSF81321">
    <property type="entry name" value="Family A G protein-coupled receptor-like"/>
    <property type="match status" value="1"/>
</dbReference>
<dbReference type="Pfam" id="PF13853">
    <property type="entry name" value="7tm_4"/>
    <property type="match status" value="1"/>
</dbReference>
<evidence type="ECO:0000313" key="18">
    <source>
        <dbReference type="Proteomes" id="UP000824782"/>
    </source>
</evidence>
<protein>
    <recommendedName>
        <fullName evidence="14">Olfactory receptor</fullName>
    </recommendedName>
</protein>
<evidence type="ECO:0000313" key="16">
    <source>
        <dbReference type="EMBL" id="KAG8543462.1"/>
    </source>
</evidence>
<keyword evidence="9" id="KW-1015">Disulfide bond</keyword>
<keyword evidence="11" id="KW-0325">Glycoprotein</keyword>
<dbReference type="EMBL" id="WNYA01000001">
    <property type="protein sequence ID" value="KAG8592009.1"/>
    <property type="molecule type" value="Genomic_DNA"/>
</dbReference>
<keyword evidence="6 14" id="KW-1133">Transmembrane helix</keyword>
<dbReference type="InterPro" id="IPR017452">
    <property type="entry name" value="GPCR_Rhodpsn_7TM"/>
</dbReference>
<dbReference type="EMBL" id="WNYA01003378">
    <property type="protein sequence ID" value="KAG8543462.1"/>
    <property type="molecule type" value="Genomic_DNA"/>
</dbReference>
<feature type="transmembrane region" description="Helical" evidence="14">
    <location>
        <begin position="24"/>
        <end position="51"/>
    </location>
</feature>
<keyword evidence="2 14" id="KW-1003">Cell membrane</keyword>
<feature type="transmembrane region" description="Helical" evidence="14">
    <location>
        <begin position="138"/>
        <end position="161"/>
    </location>
</feature>
<dbReference type="GO" id="GO:0005886">
    <property type="term" value="C:plasma membrane"/>
    <property type="evidence" value="ECO:0007669"/>
    <property type="project" value="UniProtKB-SubCell"/>
</dbReference>
<name>A0AAV6Z1I4_ENGPU</name>
<evidence type="ECO:0000256" key="10">
    <source>
        <dbReference type="ARBA" id="ARBA00023170"/>
    </source>
</evidence>
<feature type="non-terminal residue" evidence="16">
    <location>
        <position position="318"/>
    </location>
</feature>
<dbReference type="GO" id="GO:0004984">
    <property type="term" value="F:olfactory receptor activity"/>
    <property type="evidence" value="ECO:0007669"/>
    <property type="project" value="InterPro"/>
</dbReference>
<reference evidence="16" key="1">
    <citation type="thesis" date="2020" institute="ProQuest LLC" country="789 East Eisenhower Parkway, Ann Arbor, MI, USA">
        <title>Comparative Genomics and Chromosome Evolution.</title>
        <authorList>
            <person name="Mudd A.B."/>
        </authorList>
    </citation>
    <scope>NUCLEOTIDE SEQUENCE</scope>
    <source>
        <strain evidence="16">237g6f4</strain>
        <tissue evidence="16">Blood</tissue>
    </source>
</reference>
<feature type="transmembrane region" description="Helical" evidence="14">
    <location>
        <begin position="198"/>
        <end position="219"/>
    </location>
</feature>
<dbReference type="PRINTS" id="PR00237">
    <property type="entry name" value="GPCRRHODOPSN"/>
</dbReference>